<comment type="caution">
    <text evidence="4">The sequence shown here is derived from an EMBL/GenBank/DDBJ whole genome shotgun (WGS) entry which is preliminary data.</text>
</comment>
<feature type="chain" id="PRO_5045763699" description="Or membrane protein" evidence="3">
    <location>
        <begin position="28"/>
        <end position="130"/>
    </location>
</feature>
<evidence type="ECO:0000256" key="1">
    <source>
        <dbReference type="SAM" id="MobiDB-lite"/>
    </source>
</evidence>
<keyword evidence="2" id="KW-0472">Membrane</keyword>
<organism evidence="4 5">
    <name type="scientific">Corynebacterium guangdongense</name>
    <dbReference type="NCBI Taxonomy" id="1783348"/>
    <lineage>
        <taxon>Bacteria</taxon>
        <taxon>Bacillati</taxon>
        <taxon>Actinomycetota</taxon>
        <taxon>Actinomycetes</taxon>
        <taxon>Mycobacteriales</taxon>
        <taxon>Corynebacteriaceae</taxon>
        <taxon>Corynebacterium</taxon>
    </lineage>
</organism>
<evidence type="ECO:0008006" key="6">
    <source>
        <dbReference type="Google" id="ProtNLM"/>
    </source>
</evidence>
<feature type="compositionally biased region" description="Low complexity" evidence="1">
    <location>
        <begin position="41"/>
        <end position="55"/>
    </location>
</feature>
<dbReference type="RefSeq" id="WP_290194503.1">
    <property type="nucleotide sequence ID" value="NZ_CP047654.1"/>
</dbReference>
<keyword evidence="2" id="KW-1133">Transmembrane helix</keyword>
<feature type="signal peptide" evidence="3">
    <location>
        <begin position="1"/>
        <end position="27"/>
    </location>
</feature>
<gene>
    <name evidence="4" type="ORF">J2S39_001259</name>
</gene>
<dbReference type="Proteomes" id="UP001180840">
    <property type="component" value="Unassembled WGS sequence"/>
</dbReference>
<feature type="compositionally biased region" description="Polar residues" evidence="1">
    <location>
        <begin position="28"/>
        <end position="40"/>
    </location>
</feature>
<evidence type="ECO:0000256" key="2">
    <source>
        <dbReference type="SAM" id="Phobius"/>
    </source>
</evidence>
<reference evidence="4" key="1">
    <citation type="submission" date="2023-07" db="EMBL/GenBank/DDBJ databases">
        <title>Sequencing the genomes of 1000 actinobacteria strains.</title>
        <authorList>
            <person name="Klenk H.-P."/>
        </authorList>
    </citation>
    <scope>NUCLEOTIDE SEQUENCE</scope>
    <source>
        <strain evidence="4">DSM 107476</strain>
    </source>
</reference>
<keyword evidence="5" id="KW-1185">Reference proteome</keyword>
<evidence type="ECO:0000313" key="5">
    <source>
        <dbReference type="Proteomes" id="UP001180840"/>
    </source>
</evidence>
<keyword evidence="2" id="KW-0812">Transmembrane</keyword>
<evidence type="ECO:0000313" key="4">
    <source>
        <dbReference type="EMBL" id="MDR7329583.1"/>
    </source>
</evidence>
<protein>
    <recommendedName>
        <fullName evidence="6">Or membrane protein</fullName>
    </recommendedName>
</protein>
<feature type="region of interest" description="Disordered" evidence="1">
    <location>
        <begin position="28"/>
        <end position="70"/>
    </location>
</feature>
<dbReference type="EMBL" id="JAVDXZ010000001">
    <property type="protein sequence ID" value="MDR7329583.1"/>
    <property type="molecule type" value="Genomic_DNA"/>
</dbReference>
<sequence length="130" mass="13305">MRNVRTATVAAATALTVGLAGTSVATAQDTDVETGTQETTSSNLSSSAGGSSLSAIGHDQDAWQYDDEGNPVVENENLAYGTDMFGETQAEGPAWAENWKDGTIVAIIGSILGAIIGAVNLGKYTGLLPR</sequence>
<feature type="transmembrane region" description="Helical" evidence="2">
    <location>
        <begin position="103"/>
        <end position="122"/>
    </location>
</feature>
<keyword evidence="3" id="KW-0732">Signal</keyword>
<proteinExistence type="predicted"/>
<accession>A0ABU2A0B4</accession>
<evidence type="ECO:0000256" key="3">
    <source>
        <dbReference type="SAM" id="SignalP"/>
    </source>
</evidence>
<name>A0ABU2A0B4_9CORY</name>